<dbReference type="AlphaFoldDB" id="A0A1W0X025"/>
<reference evidence="5" key="1">
    <citation type="submission" date="2017-01" db="EMBL/GenBank/DDBJ databases">
        <title>Comparative genomics of anhydrobiosis in the tardigrade Hypsibius dujardini.</title>
        <authorList>
            <person name="Yoshida Y."/>
            <person name="Koutsovoulos G."/>
            <person name="Laetsch D."/>
            <person name="Stevens L."/>
            <person name="Kumar S."/>
            <person name="Horikawa D."/>
            <person name="Ishino K."/>
            <person name="Komine S."/>
            <person name="Tomita M."/>
            <person name="Blaxter M."/>
            <person name="Arakawa K."/>
        </authorList>
    </citation>
    <scope>NUCLEOTIDE SEQUENCE [LARGE SCALE GENOMIC DNA]</scope>
    <source>
        <strain evidence="5">Z151</strain>
    </source>
</reference>
<dbReference type="InterPro" id="IPR036388">
    <property type="entry name" value="WH-like_DNA-bd_sf"/>
</dbReference>
<name>A0A1W0X025_HYPEX</name>
<dbReference type="InterPro" id="IPR039779">
    <property type="entry name" value="RFX-like"/>
</dbReference>
<dbReference type="SUPFAM" id="SSF46785">
    <property type="entry name" value="Winged helix' DNA-binding domain"/>
    <property type="match status" value="1"/>
</dbReference>
<keyword evidence="1" id="KW-0238">DNA-binding</keyword>
<dbReference type="GO" id="GO:0000981">
    <property type="term" value="F:DNA-binding transcription factor activity, RNA polymerase II-specific"/>
    <property type="evidence" value="ECO:0007669"/>
    <property type="project" value="TreeGrafter"/>
</dbReference>
<dbReference type="EMBL" id="MTYJ01000027">
    <property type="protein sequence ID" value="OQV20817.1"/>
    <property type="molecule type" value="Genomic_DNA"/>
</dbReference>
<protein>
    <recommendedName>
        <fullName evidence="3">RFX-type winged-helix domain-containing protein</fullName>
    </recommendedName>
</protein>
<proteinExistence type="predicted"/>
<evidence type="ECO:0000256" key="1">
    <source>
        <dbReference type="ARBA" id="ARBA00023125"/>
    </source>
</evidence>
<keyword evidence="5" id="KW-1185">Reference proteome</keyword>
<dbReference type="InterPro" id="IPR003150">
    <property type="entry name" value="DNA-bd_RFX"/>
</dbReference>
<sequence length="766" mass="85667">MQDESGSTDFPHHCHQPPPPPVESSELWAQWHLQWNHQNVAQMGVLVSNEIIEGATVIASSSGVSGVAYANEYGEKWFAEQLANIPMLIAGNGTDGRNDQIIQVDQNGANGEYVLVADRELAAILGGHVDRDTIYWLLANFKLERNAVMPRGFLYSKYEAFCTVHAKPLMNQACMGKTVRALFRGLETRRLGRRGKSRYHYIGLAINPEGEFAGMVPLEPEGPAPEPGDGERKRRRTVRTTLAAKKLFENPIGKHFEALDPESRIDAALDQLEKLLATRRNRVIIPTRLRGDLSSALPFRDGHMPKGLTKDYVIRLLCDLRIHLGLIGHSILSGVLLAIPSMLQNFWASQTASLQIPEHFSRTDFALALSWDPLVEYIGVCCVDLYGNVMKHLMPKTDKPLNSQTLDFLYEFAGKYGQWVKASTIHLTLDAQATLNGAAVSFCQTLKQVLVLNSALGLVELVERDRSKANVVAEGFKALSDRFVLVWNASSSKEQLALTAQTTTLMDFLAGHDYSLQRWRGWIRSIVDLKMRQVPKFGDAHGLTHEQIFQKKEQVLTDVRSVLLGLLVEMQRHVERSGKEYATPMTFVLSYYMHYANYALDHLQANLNRTSLLRLALKMAKSALLESGSLLSPPLPNYEITFFSQRLIPTLNINVFDFHYYGNFDELRNIIHLPNFEALLKQSAPAPAPVPALAPDMSFISTQGDYVDEATNSSILAEYLQQSGTGELMFQEPTQFDLDALVPIDLQEVETDGVVPDNDILLQDLL</sequence>
<feature type="domain" description="RFX-type winged-helix" evidence="3">
    <location>
        <begin position="133"/>
        <end position="208"/>
    </location>
</feature>
<dbReference type="PANTHER" id="PTHR12619">
    <property type="entry name" value="RFX TRANSCRIPTION FACTOR FAMILY"/>
    <property type="match status" value="1"/>
</dbReference>
<dbReference type="PANTHER" id="PTHR12619:SF33">
    <property type="entry name" value="RFX, ISOFORM H"/>
    <property type="match status" value="1"/>
</dbReference>
<evidence type="ECO:0000313" key="4">
    <source>
        <dbReference type="EMBL" id="OQV20817.1"/>
    </source>
</evidence>
<comment type="caution">
    <text evidence="4">The sequence shown here is derived from an EMBL/GenBank/DDBJ whole genome shotgun (WGS) entry which is preliminary data.</text>
</comment>
<accession>A0A1W0X025</accession>
<dbReference type="GO" id="GO:0000978">
    <property type="term" value="F:RNA polymerase II cis-regulatory region sequence-specific DNA binding"/>
    <property type="evidence" value="ECO:0007669"/>
    <property type="project" value="TreeGrafter"/>
</dbReference>
<dbReference type="Gene3D" id="1.10.10.10">
    <property type="entry name" value="Winged helix-like DNA-binding domain superfamily/Winged helix DNA-binding domain"/>
    <property type="match status" value="1"/>
</dbReference>
<dbReference type="Proteomes" id="UP000192578">
    <property type="component" value="Unassembled WGS sequence"/>
</dbReference>
<dbReference type="PROSITE" id="PS51526">
    <property type="entry name" value="RFX_DBD"/>
    <property type="match status" value="1"/>
</dbReference>
<organism evidence="4 5">
    <name type="scientific">Hypsibius exemplaris</name>
    <name type="common">Freshwater tardigrade</name>
    <dbReference type="NCBI Taxonomy" id="2072580"/>
    <lineage>
        <taxon>Eukaryota</taxon>
        <taxon>Metazoa</taxon>
        <taxon>Ecdysozoa</taxon>
        <taxon>Tardigrada</taxon>
        <taxon>Eutardigrada</taxon>
        <taxon>Parachela</taxon>
        <taxon>Hypsibioidea</taxon>
        <taxon>Hypsibiidae</taxon>
        <taxon>Hypsibius</taxon>
    </lineage>
</organism>
<dbReference type="InterPro" id="IPR057321">
    <property type="entry name" value="RFX1-4/6/8-like_BCD"/>
</dbReference>
<evidence type="ECO:0000256" key="2">
    <source>
        <dbReference type="SAM" id="MobiDB-lite"/>
    </source>
</evidence>
<dbReference type="InterPro" id="IPR036390">
    <property type="entry name" value="WH_DNA-bd_sf"/>
</dbReference>
<evidence type="ECO:0000313" key="5">
    <source>
        <dbReference type="Proteomes" id="UP000192578"/>
    </source>
</evidence>
<dbReference type="Pfam" id="PF02257">
    <property type="entry name" value="RFX_DNA_binding"/>
    <property type="match status" value="1"/>
</dbReference>
<feature type="region of interest" description="Disordered" evidence="2">
    <location>
        <begin position="1"/>
        <end position="23"/>
    </location>
</feature>
<dbReference type="Pfam" id="PF25340">
    <property type="entry name" value="BCD_RFX"/>
    <property type="match status" value="1"/>
</dbReference>
<evidence type="ECO:0000259" key="3">
    <source>
        <dbReference type="PROSITE" id="PS51526"/>
    </source>
</evidence>
<gene>
    <name evidence="4" type="ORF">BV898_05163</name>
</gene>
<dbReference type="OrthoDB" id="10060467at2759"/>